<dbReference type="SUPFAM" id="SSF81901">
    <property type="entry name" value="HCP-like"/>
    <property type="match status" value="1"/>
</dbReference>
<sequence length="173" mass="20185">MTSDIRDLLQELLEIFKRGCDDYEDDRIIEVEVNEWFKTHREPPSQIFKMIFERRNDETNYKTLLAFMYCQGIGTEIDKCEMFRYYLIAAEQGDPVAANQTGWCFYEGVGTRKNSEKAFYWFQRSADGGYAMGLGWLGKCYEKVGLAGRWINIRRYIGIGGHLIVDIRIQGSN</sequence>
<keyword evidence="2" id="KW-1185">Reference proteome</keyword>
<protein>
    <submittedName>
        <fullName evidence="1">10870_t:CDS:1</fullName>
    </submittedName>
</protein>
<dbReference type="SMART" id="SM00671">
    <property type="entry name" value="SEL1"/>
    <property type="match status" value="2"/>
</dbReference>
<dbReference type="PANTHER" id="PTHR43628">
    <property type="entry name" value="ACTIVATOR OF C KINASE PROTEIN 1-RELATED"/>
    <property type="match status" value="1"/>
</dbReference>
<reference evidence="1" key="1">
    <citation type="submission" date="2021-06" db="EMBL/GenBank/DDBJ databases">
        <authorList>
            <person name="Kallberg Y."/>
            <person name="Tangrot J."/>
            <person name="Rosling A."/>
        </authorList>
    </citation>
    <scope>NUCLEOTIDE SEQUENCE</scope>
    <source>
        <strain evidence="1">MT106</strain>
    </source>
</reference>
<dbReference type="Gene3D" id="1.25.40.10">
    <property type="entry name" value="Tetratricopeptide repeat domain"/>
    <property type="match status" value="1"/>
</dbReference>
<dbReference type="PANTHER" id="PTHR43628:SF1">
    <property type="entry name" value="CHITIN SYNTHASE REGULATORY FACTOR 2-RELATED"/>
    <property type="match status" value="1"/>
</dbReference>
<dbReference type="InterPro" id="IPR006597">
    <property type="entry name" value="Sel1-like"/>
</dbReference>
<name>A0A9N9ASE7_9GLOM</name>
<comment type="caution">
    <text evidence="1">The sequence shown here is derived from an EMBL/GenBank/DDBJ whole genome shotgun (WGS) entry which is preliminary data.</text>
</comment>
<gene>
    <name evidence="1" type="ORF">AGERDE_LOCUS6135</name>
</gene>
<evidence type="ECO:0000313" key="2">
    <source>
        <dbReference type="Proteomes" id="UP000789831"/>
    </source>
</evidence>
<dbReference type="Proteomes" id="UP000789831">
    <property type="component" value="Unassembled WGS sequence"/>
</dbReference>
<dbReference type="InterPro" id="IPR011990">
    <property type="entry name" value="TPR-like_helical_dom_sf"/>
</dbReference>
<proteinExistence type="predicted"/>
<dbReference type="InterPro" id="IPR052945">
    <property type="entry name" value="Mitotic_Regulator"/>
</dbReference>
<dbReference type="Pfam" id="PF08238">
    <property type="entry name" value="Sel1"/>
    <property type="match status" value="2"/>
</dbReference>
<evidence type="ECO:0000313" key="1">
    <source>
        <dbReference type="EMBL" id="CAG8539987.1"/>
    </source>
</evidence>
<organism evidence="1 2">
    <name type="scientific">Ambispora gerdemannii</name>
    <dbReference type="NCBI Taxonomy" id="144530"/>
    <lineage>
        <taxon>Eukaryota</taxon>
        <taxon>Fungi</taxon>
        <taxon>Fungi incertae sedis</taxon>
        <taxon>Mucoromycota</taxon>
        <taxon>Glomeromycotina</taxon>
        <taxon>Glomeromycetes</taxon>
        <taxon>Archaeosporales</taxon>
        <taxon>Ambisporaceae</taxon>
        <taxon>Ambispora</taxon>
    </lineage>
</organism>
<dbReference type="OrthoDB" id="2384430at2759"/>
<accession>A0A9N9ASE7</accession>
<dbReference type="EMBL" id="CAJVPL010000914">
    <property type="protein sequence ID" value="CAG8539987.1"/>
    <property type="molecule type" value="Genomic_DNA"/>
</dbReference>
<dbReference type="AlphaFoldDB" id="A0A9N9ASE7"/>